<evidence type="ECO:0000259" key="6">
    <source>
        <dbReference type="PROSITE" id="PS50011"/>
    </source>
</evidence>
<dbReference type="Proteomes" id="UP000515121">
    <property type="component" value="Unplaced"/>
</dbReference>
<proteinExistence type="predicted"/>
<name>A0A6P6B9V6_DURZI</name>
<accession>A0A6P6B9V6</accession>
<dbReference type="RefSeq" id="XP_022773825.1">
    <property type="nucleotide sequence ID" value="XM_022918090.1"/>
</dbReference>
<keyword evidence="7" id="KW-1185">Reference proteome</keyword>
<evidence type="ECO:0000256" key="5">
    <source>
        <dbReference type="ARBA" id="ARBA00022840"/>
    </source>
</evidence>
<evidence type="ECO:0000256" key="1">
    <source>
        <dbReference type="ARBA" id="ARBA00022527"/>
    </source>
</evidence>
<evidence type="ECO:0000256" key="4">
    <source>
        <dbReference type="ARBA" id="ARBA00022777"/>
    </source>
</evidence>
<dbReference type="PANTHER" id="PTHR43895:SF145">
    <property type="entry name" value="CBL-INTERACTING SERINE_THREONINE-PROTEIN KINASE 9"/>
    <property type="match status" value="1"/>
</dbReference>
<evidence type="ECO:0000256" key="2">
    <source>
        <dbReference type="ARBA" id="ARBA00022679"/>
    </source>
</evidence>
<evidence type="ECO:0000313" key="8">
    <source>
        <dbReference type="RefSeq" id="XP_022773825.1"/>
    </source>
</evidence>
<sequence>MVILLGQIKKEISIMKLIKHPNVIKICEVMASKTKIYIVIKFVDGSELFDKIAKHRRLKDEFKSYFHQLINAVDYCHSRGIYHRDLKD</sequence>
<dbReference type="GO" id="GO:0004674">
    <property type="term" value="F:protein serine/threonine kinase activity"/>
    <property type="evidence" value="ECO:0007669"/>
    <property type="project" value="UniProtKB-KW"/>
</dbReference>
<dbReference type="KEGG" id="dzi:111316074"/>
<keyword evidence="4" id="KW-0418">Kinase</keyword>
<dbReference type="InterPro" id="IPR011009">
    <property type="entry name" value="Kinase-like_dom_sf"/>
</dbReference>
<dbReference type="GO" id="GO:0005524">
    <property type="term" value="F:ATP binding"/>
    <property type="evidence" value="ECO:0007669"/>
    <property type="project" value="UniProtKB-KW"/>
</dbReference>
<dbReference type="AlphaFoldDB" id="A0A6P6B9V6"/>
<dbReference type="SUPFAM" id="SSF56112">
    <property type="entry name" value="Protein kinase-like (PK-like)"/>
    <property type="match status" value="1"/>
</dbReference>
<protein>
    <submittedName>
        <fullName evidence="8">CBL-interacting serine/threonine-protein kinase 9-like isoform X1</fullName>
    </submittedName>
</protein>
<feature type="domain" description="Protein kinase" evidence="6">
    <location>
        <begin position="1"/>
        <end position="88"/>
    </location>
</feature>
<gene>
    <name evidence="8" type="primary">LOC111316074</name>
</gene>
<dbReference type="PANTHER" id="PTHR43895">
    <property type="entry name" value="CALCIUM/CALMODULIN-DEPENDENT PROTEIN KINASE KINASE-RELATED"/>
    <property type="match status" value="1"/>
</dbReference>
<dbReference type="OrthoDB" id="944124at2759"/>
<dbReference type="GeneID" id="111316074"/>
<evidence type="ECO:0000256" key="3">
    <source>
        <dbReference type="ARBA" id="ARBA00022741"/>
    </source>
</evidence>
<dbReference type="GO" id="GO:0007165">
    <property type="term" value="P:signal transduction"/>
    <property type="evidence" value="ECO:0007669"/>
    <property type="project" value="TreeGrafter"/>
</dbReference>
<evidence type="ECO:0000313" key="7">
    <source>
        <dbReference type="Proteomes" id="UP000515121"/>
    </source>
</evidence>
<dbReference type="PROSITE" id="PS50011">
    <property type="entry name" value="PROTEIN_KINASE_DOM"/>
    <property type="match status" value="1"/>
</dbReference>
<reference evidence="8" key="1">
    <citation type="submission" date="2025-08" db="UniProtKB">
        <authorList>
            <consortium name="RefSeq"/>
        </authorList>
    </citation>
    <scope>IDENTIFICATION</scope>
    <source>
        <tissue evidence="8">Fruit stalk</tissue>
    </source>
</reference>
<keyword evidence="1" id="KW-0723">Serine/threonine-protein kinase</keyword>
<keyword evidence="5" id="KW-0067">ATP-binding</keyword>
<dbReference type="Gene3D" id="1.10.510.10">
    <property type="entry name" value="Transferase(Phosphotransferase) domain 1"/>
    <property type="match status" value="1"/>
</dbReference>
<organism evidence="7 8">
    <name type="scientific">Durio zibethinus</name>
    <name type="common">Durian</name>
    <dbReference type="NCBI Taxonomy" id="66656"/>
    <lineage>
        <taxon>Eukaryota</taxon>
        <taxon>Viridiplantae</taxon>
        <taxon>Streptophyta</taxon>
        <taxon>Embryophyta</taxon>
        <taxon>Tracheophyta</taxon>
        <taxon>Spermatophyta</taxon>
        <taxon>Magnoliopsida</taxon>
        <taxon>eudicotyledons</taxon>
        <taxon>Gunneridae</taxon>
        <taxon>Pentapetalae</taxon>
        <taxon>rosids</taxon>
        <taxon>malvids</taxon>
        <taxon>Malvales</taxon>
        <taxon>Malvaceae</taxon>
        <taxon>Helicteroideae</taxon>
        <taxon>Durio</taxon>
    </lineage>
</organism>
<dbReference type="InterPro" id="IPR000719">
    <property type="entry name" value="Prot_kinase_dom"/>
</dbReference>
<keyword evidence="3" id="KW-0547">Nucleotide-binding</keyword>
<keyword evidence="2" id="KW-0808">Transferase</keyword>
<dbReference type="Pfam" id="PF00069">
    <property type="entry name" value="Pkinase"/>
    <property type="match status" value="1"/>
</dbReference>